<evidence type="ECO:0000256" key="2">
    <source>
        <dbReference type="ARBA" id="ARBA00005679"/>
    </source>
</evidence>
<keyword evidence="4 6" id="KW-0732">Signal</keyword>
<evidence type="ECO:0000256" key="5">
    <source>
        <dbReference type="ARBA" id="ARBA00023180"/>
    </source>
</evidence>
<gene>
    <name evidence="7" type="ORF">RN001_006524</name>
</gene>
<dbReference type="SUPFAM" id="SSF52833">
    <property type="entry name" value="Thioredoxin-like"/>
    <property type="match status" value="1"/>
</dbReference>
<keyword evidence="5" id="KW-0325">Glycoprotein</keyword>
<evidence type="ECO:0000256" key="1">
    <source>
        <dbReference type="ARBA" id="ARBA00004613"/>
    </source>
</evidence>
<comment type="subcellular location">
    <subcellularLocation>
        <location evidence="1">Secreted</location>
    </subcellularLocation>
</comment>
<dbReference type="AlphaFoldDB" id="A0AAN7Q8W8"/>
<dbReference type="GO" id="GO:0005576">
    <property type="term" value="C:extracellular region"/>
    <property type="evidence" value="ECO:0007669"/>
    <property type="project" value="UniProtKB-SubCell"/>
</dbReference>
<accession>A0AAN7Q8W8</accession>
<keyword evidence="3" id="KW-0964">Secreted</keyword>
<keyword evidence="8" id="KW-1185">Reference proteome</keyword>
<evidence type="ECO:0000313" key="7">
    <source>
        <dbReference type="EMBL" id="KAK4883205.1"/>
    </source>
</evidence>
<protein>
    <recommendedName>
        <fullName evidence="9">Gamma-interferon-inducible lysosomal thiol reductase</fullName>
    </recommendedName>
</protein>
<feature type="signal peptide" evidence="6">
    <location>
        <begin position="1"/>
        <end position="31"/>
    </location>
</feature>
<dbReference type="EMBL" id="JARPUR010000002">
    <property type="protein sequence ID" value="KAK4883205.1"/>
    <property type="molecule type" value="Genomic_DNA"/>
</dbReference>
<name>A0AAN7Q8W8_9COLE</name>
<comment type="caution">
    <text evidence="7">The sequence shown here is derived from an EMBL/GenBank/DDBJ whole genome shotgun (WGS) entry which is preliminary data.</text>
</comment>
<feature type="chain" id="PRO_5042903885" description="Gamma-interferon-inducible lysosomal thiol reductase" evidence="6">
    <location>
        <begin position="32"/>
        <end position="219"/>
    </location>
</feature>
<evidence type="ECO:0000313" key="8">
    <source>
        <dbReference type="Proteomes" id="UP001353858"/>
    </source>
</evidence>
<dbReference type="InterPro" id="IPR004911">
    <property type="entry name" value="Interferon-induced_GILT"/>
</dbReference>
<dbReference type="PANTHER" id="PTHR13234:SF8">
    <property type="entry name" value="GAMMA-INTERFERON-INDUCIBLE LYSOSOMAL THIOL REDUCTASE"/>
    <property type="match status" value="1"/>
</dbReference>
<evidence type="ECO:0000256" key="6">
    <source>
        <dbReference type="SAM" id="SignalP"/>
    </source>
</evidence>
<dbReference type="Pfam" id="PF03227">
    <property type="entry name" value="GILT"/>
    <property type="match status" value="1"/>
</dbReference>
<sequence length="219" mass="24541">MYWFIFRSRPKTFSMNLLLLLVALLFPASHQIEEKVLKVSIYYEALCPDSIQFITKQLYPVYSKINSSLLLDFVPYGKANHHLVNGKWKFSCQHGPNECLGNKYQACGLARNQSQAQNLEFVHCMMSASNPSSEKAVTKCAPKLGIPMADILDCSNNATGDEILAQFGNRTHAVQPNIYFIPTIIFNDVYEFNDHWGAMSDFLTTACNALDNQPGGCNG</sequence>
<evidence type="ECO:0000256" key="4">
    <source>
        <dbReference type="ARBA" id="ARBA00022729"/>
    </source>
</evidence>
<dbReference type="GO" id="GO:0016671">
    <property type="term" value="F:oxidoreductase activity, acting on a sulfur group of donors, disulfide as acceptor"/>
    <property type="evidence" value="ECO:0007669"/>
    <property type="project" value="InterPro"/>
</dbReference>
<reference evidence="8" key="1">
    <citation type="submission" date="2023-01" db="EMBL/GenBank/DDBJ databases">
        <title>Key to firefly adult light organ development and bioluminescence: homeobox transcription factors regulate luciferase expression and transportation to peroxisome.</title>
        <authorList>
            <person name="Fu X."/>
        </authorList>
    </citation>
    <scope>NUCLEOTIDE SEQUENCE [LARGE SCALE GENOMIC DNA]</scope>
</reference>
<dbReference type="PANTHER" id="PTHR13234">
    <property type="entry name" value="GAMMA-INTERFERON INDUCIBLE LYSOSOMAL THIOL REDUCTASE GILT"/>
    <property type="match status" value="1"/>
</dbReference>
<dbReference type="Proteomes" id="UP001353858">
    <property type="component" value="Unassembled WGS sequence"/>
</dbReference>
<comment type="similarity">
    <text evidence="2">Belongs to the GILT family.</text>
</comment>
<proteinExistence type="inferred from homology"/>
<organism evidence="7 8">
    <name type="scientific">Aquatica leii</name>
    <dbReference type="NCBI Taxonomy" id="1421715"/>
    <lineage>
        <taxon>Eukaryota</taxon>
        <taxon>Metazoa</taxon>
        <taxon>Ecdysozoa</taxon>
        <taxon>Arthropoda</taxon>
        <taxon>Hexapoda</taxon>
        <taxon>Insecta</taxon>
        <taxon>Pterygota</taxon>
        <taxon>Neoptera</taxon>
        <taxon>Endopterygota</taxon>
        <taxon>Coleoptera</taxon>
        <taxon>Polyphaga</taxon>
        <taxon>Elateriformia</taxon>
        <taxon>Elateroidea</taxon>
        <taxon>Lampyridae</taxon>
        <taxon>Luciolinae</taxon>
        <taxon>Aquatica</taxon>
    </lineage>
</organism>
<dbReference type="InterPro" id="IPR036249">
    <property type="entry name" value="Thioredoxin-like_sf"/>
</dbReference>
<evidence type="ECO:0008006" key="9">
    <source>
        <dbReference type="Google" id="ProtNLM"/>
    </source>
</evidence>
<evidence type="ECO:0000256" key="3">
    <source>
        <dbReference type="ARBA" id="ARBA00022525"/>
    </source>
</evidence>
<dbReference type="Gene3D" id="3.40.30.10">
    <property type="entry name" value="Glutaredoxin"/>
    <property type="match status" value="1"/>
</dbReference>